<reference evidence="2" key="2">
    <citation type="submission" date="2015-07" db="EMBL/GenBank/DDBJ databases">
        <title>Complete genome sequence of Streptomyces ambofaciens ATCC 23877, the spiramycin producer.</title>
        <authorList>
            <person name="Thibessard A."/>
            <person name="Haas D."/>
            <person name="Gerbaud C."/>
            <person name="Aigle B."/>
            <person name="Lautru S."/>
            <person name="Pernodet J.-L."/>
            <person name="Leblond P."/>
        </authorList>
    </citation>
    <scope>NUCLEOTIDE SEQUENCE [LARGE SCALE GENOMIC DNA]</scope>
    <source>
        <strain evidence="2">ATCC 23877</strain>
    </source>
</reference>
<evidence type="ECO:0000313" key="1">
    <source>
        <dbReference type="EMBL" id="AKZ53086.1"/>
    </source>
</evidence>
<dbReference type="PANTHER" id="PTHR32305">
    <property type="match status" value="1"/>
</dbReference>
<dbReference type="AlphaFoldDB" id="A0A0K2B606"/>
<dbReference type="EMBL" id="CP012382">
    <property type="protein sequence ID" value="AKZ60673.1"/>
    <property type="molecule type" value="Genomic_DNA"/>
</dbReference>
<dbReference type="NCBIfam" id="TIGR03696">
    <property type="entry name" value="Rhs_assc_core"/>
    <property type="match status" value="1"/>
</dbReference>
<dbReference type="PANTHER" id="PTHR32305:SF15">
    <property type="entry name" value="PROTEIN RHSA-RELATED"/>
    <property type="match status" value="1"/>
</dbReference>
<organism evidence="2 3">
    <name type="scientific">Streptomyces ambofaciens (strain ATCC 23877 / 3486 / DSM 40053 / JCM 4204 / NBRC 12836 / NRRL B-2516)</name>
    <dbReference type="NCBI Taxonomy" id="278992"/>
    <lineage>
        <taxon>Bacteria</taxon>
        <taxon>Bacillati</taxon>
        <taxon>Actinomycetota</taxon>
        <taxon>Actinomycetes</taxon>
        <taxon>Kitasatosporales</taxon>
        <taxon>Streptomycetaceae</taxon>
        <taxon>Streptomyces</taxon>
    </lineage>
</organism>
<dbReference type="KEGG" id="samb:SAM23877_7632"/>
<dbReference type="EMBL" id="CP012382">
    <property type="protein sequence ID" value="AKZ53086.1"/>
    <property type="molecule type" value="Genomic_DNA"/>
</dbReference>
<gene>
    <name evidence="1" type="ORF">SAM23877_0037</name>
    <name evidence="2" type="ORF">SAM23877_7632</name>
</gene>
<dbReference type="Proteomes" id="UP000061018">
    <property type="component" value="Chromosome"/>
</dbReference>
<reference evidence="3" key="1">
    <citation type="journal article" date="2015" name="J. Biotechnol.">
        <title>Complete genome sequence of Streptomyces ambofaciens ATCC 23877, the spiramycin producer.</title>
        <authorList>
            <person name="Thibessard A."/>
            <person name="Haas D."/>
            <person name="Gerbaud C."/>
            <person name="Aigle B."/>
            <person name="Lautru S."/>
            <person name="Pernodet J.L."/>
            <person name="Leblond P."/>
        </authorList>
    </citation>
    <scope>NUCLEOTIDE SEQUENCE [LARGE SCALE GENOMIC DNA]</scope>
    <source>
        <strain evidence="3">ATCC 23877 / 3486 / DSM 40053 / JCM 4204 / NBRC 12836 / NRRL B-2516</strain>
    </source>
</reference>
<accession>A0A0K2B606</accession>
<dbReference type="InterPro" id="IPR022385">
    <property type="entry name" value="Rhs_assc_core"/>
</dbReference>
<proteinExistence type="predicted"/>
<evidence type="ECO:0000313" key="3">
    <source>
        <dbReference type="Proteomes" id="UP000061018"/>
    </source>
</evidence>
<dbReference type="KEGG" id="samb:SAM23877_0037"/>
<dbReference type="Gene3D" id="2.180.10.10">
    <property type="entry name" value="RHS repeat-associated core"/>
    <property type="match status" value="1"/>
</dbReference>
<evidence type="ECO:0000313" key="2">
    <source>
        <dbReference type="EMBL" id="AKZ60673.1"/>
    </source>
</evidence>
<protein>
    <submittedName>
        <fullName evidence="2">Putative secreted protein (Modular protein)</fullName>
    </submittedName>
</protein>
<dbReference type="InterPro" id="IPR050708">
    <property type="entry name" value="T6SS_VgrG/RHS"/>
</dbReference>
<sequence length="185" mass="18642">MGPGRFRSRGCHHPGLLELQEGKEVAAQGACLGSFLNIGRASLLPTSGGVVPTSAVGEWVGARAGAYADPTGLYEMEHRYYDPTLGRFTQPDPSGQETNPYLYVSGDPINPADPSGLCFCVNALGKAAGGVVCASKEVRKKVNKGATVDTVGTAVCAAAAGPTPVGAGCGAVGAAAGVVSFVTME</sequence>
<name>A0A0K2B606_STRA7</name>